<evidence type="ECO:0000313" key="3">
    <source>
        <dbReference type="Proteomes" id="UP001218188"/>
    </source>
</evidence>
<proteinExistence type="predicted"/>
<evidence type="ECO:0000256" key="1">
    <source>
        <dbReference type="SAM" id="MobiDB-lite"/>
    </source>
</evidence>
<evidence type="ECO:0000313" key="2">
    <source>
        <dbReference type="EMBL" id="KAJ7021713.1"/>
    </source>
</evidence>
<feature type="compositionally biased region" description="Polar residues" evidence="1">
    <location>
        <begin position="131"/>
        <end position="140"/>
    </location>
</feature>
<feature type="compositionally biased region" description="Acidic residues" evidence="1">
    <location>
        <begin position="103"/>
        <end position="120"/>
    </location>
</feature>
<dbReference type="EMBL" id="JARJCM010000225">
    <property type="protein sequence ID" value="KAJ7021713.1"/>
    <property type="molecule type" value="Genomic_DNA"/>
</dbReference>
<comment type="caution">
    <text evidence="2">The sequence shown here is derived from an EMBL/GenBank/DDBJ whole genome shotgun (WGS) entry which is preliminary data.</text>
</comment>
<feature type="region of interest" description="Disordered" evidence="1">
    <location>
        <begin position="90"/>
        <end position="160"/>
    </location>
</feature>
<feature type="compositionally biased region" description="Basic and acidic residues" evidence="1">
    <location>
        <begin position="121"/>
        <end position="130"/>
    </location>
</feature>
<name>A0AAD6WP17_9AGAR</name>
<sequence>MWGTGWRRHWPLAACERAPSAFGPRRCDALIRSSGRPRAGPLVSQRHPRETGNIKAVVQRGEGGKGAARGGFNLVALAVWLAVCASLSKRGREDGAGAGAKEEAEDEEGEDENGEFVEVDELGKEEKAWRENSSAFSATRSVPLGLHHDTLNRQTPLDEL</sequence>
<organism evidence="2 3">
    <name type="scientific">Mycena alexandri</name>
    <dbReference type="NCBI Taxonomy" id="1745969"/>
    <lineage>
        <taxon>Eukaryota</taxon>
        <taxon>Fungi</taxon>
        <taxon>Dikarya</taxon>
        <taxon>Basidiomycota</taxon>
        <taxon>Agaricomycotina</taxon>
        <taxon>Agaricomycetes</taxon>
        <taxon>Agaricomycetidae</taxon>
        <taxon>Agaricales</taxon>
        <taxon>Marasmiineae</taxon>
        <taxon>Mycenaceae</taxon>
        <taxon>Mycena</taxon>
    </lineage>
</organism>
<reference evidence="2" key="1">
    <citation type="submission" date="2023-03" db="EMBL/GenBank/DDBJ databases">
        <title>Massive genome expansion in bonnet fungi (Mycena s.s.) driven by repeated elements and novel gene families across ecological guilds.</title>
        <authorList>
            <consortium name="Lawrence Berkeley National Laboratory"/>
            <person name="Harder C.B."/>
            <person name="Miyauchi S."/>
            <person name="Viragh M."/>
            <person name="Kuo A."/>
            <person name="Thoen E."/>
            <person name="Andreopoulos B."/>
            <person name="Lu D."/>
            <person name="Skrede I."/>
            <person name="Drula E."/>
            <person name="Henrissat B."/>
            <person name="Morin E."/>
            <person name="Kohler A."/>
            <person name="Barry K."/>
            <person name="LaButti K."/>
            <person name="Morin E."/>
            <person name="Salamov A."/>
            <person name="Lipzen A."/>
            <person name="Mereny Z."/>
            <person name="Hegedus B."/>
            <person name="Baldrian P."/>
            <person name="Stursova M."/>
            <person name="Weitz H."/>
            <person name="Taylor A."/>
            <person name="Grigoriev I.V."/>
            <person name="Nagy L.G."/>
            <person name="Martin F."/>
            <person name="Kauserud H."/>
        </authorList>
    </citation>
    <scope>NUCLEOTIDE SEQUENCE</scope>
    <source>
        <strain evidence="2">CBHHK200</strain>
    </source>
</reference>
<dbReference type="AlphaFoldDB" id="A0AAD6WP17"/>
<accession>A0AAD6WP17</accession>
<keyword evidence="3" id="KW-1185">Reference proteome</keyword>
<dbReference type="Proteomes" id="UP001218188">
    <property type="component" value="Unassembled WGS sequence"/>
</dbReference>
<protein>
    <submittedName>
        <fullName evidence="2">Uncharacterized protein</fullName>
    </submittedName>
</protein>
<gene>
    <name evidence="2" type="ORF">C8F04DRAFT_1313404</name>
</gene>